<protein>
    <submittedName>
        <fullName evidence="1">Uncharacterized protein</fullName>
    </submittedName>
</protein>
<reference evidence="1" key="1">
    <citation type="submission" date="2020-03" db="EMBL/GenBank/DDBJ databases">
        <title>A high-quality chromosome-level genome assembly of a woody plant with both climbing and erect habits, Rhamnella rubrinervis.</title>
        <authorList>
            <person name="Lu Z."/>
            <person name="Yang Y."/>
            <person name="Zhu X."/>
            <person name="Sun Y."/>
        </authorList>
    </citation>
    <scope>NUCLEOTIDE SEQUENCE</scope>
    <source>
        <strain evidence="1">BYM</strain>
        <tissue evidence="1">Leaf</tissue>
    </source>
</reference>
<gene>
    <name evidence="1" type="ORF">FNV43_RR00234</name>
</gene>
<evidence type="ECO:0000313" key="2">
    <source>
        <dbReference type="Proteomes" id="UP000796880"/>
    </source>
</evidence>
<comment type="caution">
    <text evidence="1">The sequence shown here is derived from an EMBL/GenBank/DDBJ whole genome shotgun (WGS) entry which is preliminary data.</text>
</comment>
<name>A0A8K0MS76_9ROSA</name>
<dbReference type="Proteomes" id="UP000796880">
    <property type="component" value="Unassembled WGS sequence"/>
</dbReference>
<dbReference type="AlphaFoldDB" id="A0A8K0MS76"/>
<keyword evidence="2" id="KW-1185">Reference proteome</keyword>
<proteinExistence type="predicted"/>
<dbReference type="EMBL" id="VOIH02000001">
    <property type="protein sequence ID" value="KAF3455600.1"/>
    <property type="molecule type" value="Genomic_DNA"/>
</dbReference>
<sequence length="70" mass="7865">MLGLEDSSTIRSDSSLVGPIVDSLMTHHDRSLLREMALDEVGLEAEQNALKMRYLYDAIIKVDKAFKKKA</sequence>
<evidence type="ECO:0000313" key="1">
    <source>
        <dbReference type="EMBL" id="KAF3455600.1"/>
    </source>
</evidence>
<accession>A0A8K0MS76</accession>
<organism evidence="1 2">
    <name type="scientific">Rhamnella rubrinervis</name>
    <dbReference type="NCBI Taxonomy" id="2594499"/>
    <lineage>
        <taxon>Eukaryota</taxon>
        <taxon>Viridiplantae</taxon>
        <taxon>Streptophyta</taxon>
        <taxon>Embryophyta</taxon>
        <taxon>Tracheophyta</taxon>
        <taxon>Spermatophyta</taxon>
        <taxon>Magnoliopsida</taxon>
        <taxon>eudicotyledons</taxon>
        <taxon>Gunneridae</taxon>
        <taxon>Pentapetalae</taxon>
        <taxon>rosids</taxon>
        <taxon>fabids</taxon>
        <taxon>Rosales</taxon>
        <taxon>Rhamnaceae</taxon>
        <taxon>rhamnoid group</taxon>
        <taxon>Rhamneae</taxon>
        <taxon>Rhamnella</taxon>
    </lineage>
</organism>